<proteinExistence type="predicted"/>
<feature type="transmembrane region" description="Helical" evidence="1">
    <location>
        <begin position="114"/>
        <end position="131"/>
    </location>
</feature>
<evidence type="ECO:0000256" key="1">
    <source>
        <dbReference type="SAM" id="Phobius"/>
    </source>
</evidence>
<gene>
    <name evidence="2" type="ORF">EYH55_03965</name>
</gene>
<reference evidence="2" key="1">
    <citation type="journal article" date="2020" name="ISME J.">
        <title>Gammaproteobacteria mediating utilization of methyl-, sulfur- and petroleum organic compounds in deep ocean hydrothermal plumes.</title>
        <authorList>
            <person name="Zhou Z."/>
            <person name="Liu Y."/>
            <person name="Pan J."/>
            <person name="Cron B.R."/>
            <person name="Toner B.M."/>
            <person name="Anantharaman K."/>
            <person name="Breier J.A."/>
            <person name="Dick G.J."/>
            <person name="Li M."/>
        </authorList>
    </citation>
    <scope>NUCLEOTIDE SEQUENCE</scope>
    <source>
        <strain evidence="2">SZUA-1534</strain>
    </source>
</reference>
<accession>A0A832ZZ93</accession>
<organism evidence="2 3">
    <name type="scientific">Methanothermococcus okinawensis</name>
    <dbReference type="NCBI Taxonomy" id="155863"/>
    <lineage>
        <taxon>Archaea</taxon>
        <taxon>Methanobacteriati</taxon>
        <taxon>Methanobacteriota</taxon>
        <taxon>Methanomada group</taxon>
        <taxon>Methanococci</taxon>
        <taxon>Methanococcales</taxon>
        <taxon>Methanococcaceae</taxon>
        <taxon>Methanothermococcus</taxon>
    </lineage>
</organism>
<feature type="transmembrane region" description="Helical" evidence="1">
    <location>
        <begin position="138"/>
        <end position="154"/>
    </location>
</feature>
<keyword evidence="1" id="KW-0472">Membrane</keyword>
<feature type="transmembrane region" description="Helical" evidence="1">
    <location>
        <begin position="25"/>
        <end position="44"/>
    </location>
</feature>
<evidence type="ECO:0000313" key="3">
    <source>
        <dbReference type="Proteomes" id="UP000623215"/>
    </source>
</evidence>
<evidence type="ECO:0008006" key="4">
    <source>
        <dbReference type="Google" id="ProtNLM"/>
    </source>
</evidence>
<sequence length="183" mass="20959">MDIKEVLSLVFEGYGEEDKNYKKEVYFLSNFLSALVFFIIHIILQFFEDIGFLVTVAILIILMGLGVIVRYRKSKLEVYSYFNRIMDEIVCYALLCIVVSSLTVFFIYPSLLGVFIGSIYGLIMAIEGVLFKSKIRKFGGILLIFSTLAMIVYLNYQFLILAIVQVINAFLQLLIPLEKRGTN</sequence>
<dbReference type="Proteomes" id="UP000623215">
    <property type="component" value="Unassembled WGS sequence"/>
</dbReference>
<feature type="transmembrane region" description="Helical" evidence="1">
    <location>
        <begin position="89"/>
        <end position="108"/>
    </location>
</feature>
<evidence type="ECO:0000313" key="2">
    <source>
        <dbReference type="EMBL" id="HIQ32619.1"/>
    </source>
</evidence>
<dbReference type="AlphaFoldDB" id="A0A832ZZ93"/>
<name>A0A832ZZ93_9EURY</name>
<keyword evidence="1" id="KW-0812">Transmembrane</keyword>
<keyword evidence="1" id="KW-1133">Transmembrane helix</keyword>
<dbReference type="EMBL" id="DQVW01000071">
    <property type="protein sequence ID" value="HIQ32619.1"/>
    <property type="molecule type" value="Genomic_DNA"/>
</dbReference>
<protein>
    <recommendedName>
        <fullName evidence="4">DUF308 domain-containing protein</fullName>
    </recommendedName>
</protein>
<feature type="transmembrane region" description="Helical" evidence="1">
    <location>
        <begin position="50"/>
        <end position="69"/>
    </location>
</feature>
<comment type="caution">
    <text evidence="2">The sequence shown here is derived from an EMBL/GenBank/DDBJ whole genome shotgun (WGS) entry which is preliminary data.</text>
</comment>